<dbReference type="GO" id="GO:0000155">
    <property type="term" value="F:phosphorelay sensor kinase activity"/>
    <property type="evidence" value="ECO:0007669"/>
    <property type="project" value="InterPro"/>
</dbReference>
<dbReference type="Pfam" id="PF13426">
    <property type="entry name" value="PAS_9"/>
    <property type="match status" value="2"/>
</dbReference>
<dbReference type="PROSITE" id="PS50109">
    <property type="entry name" value="HIS_KIN"/>
    <property type="match status" value="1"/>
</dbReference>
<dbReference type="EMBL" id="JAALLS010000026">
    <property type="protein sequence ID" value="NGP89882.1"/>
    <property type="molecule type" value="Genomic_DNA"/>
</dbReference>
<evidence type="ECO:0000313" key="8">
    <source>
        <dbReference type="EMBL" id="NGP89882.1"/>
    </source>
</evidence>
<dbReference type="CDD" id="cd00130">
    <property type="entry name" value="PAS"/>
    <property type="match status" value="2"/>
</dbReference>
<feature type="domain" description="Histidine kinase" evidence="5">
    <location>
        <begin position="382"/>
        <end position="576"/>
    </location>
</feature>
<gene>
    <name evidence="8" type="ORF">G3569_16100</name>
</gene>
<evidence type="ECO:0000256" key="3">
    <source>
        <dbReference type="ARBA" id="ARBA00023012"/>
    </source>
</evidence>
<dbReference type="SMART" id="SM00091">
    <property type="entry name" value="PAS"/>
    <property type="match status" value="2"/>
</dbReference>
<feature type="transmembrane region" description="Helical" evidence="4">
    <location>
        <begin position="12"/>
        <end position="28"/>
    </location>
</feature>
<dbReference type="InterPro" id="IPR003594">
    <property type="entry name" value="HATPase_dom"/>
</dbReference>
<dbReference type="Pfam" id="PF02518">
    <property type="entry name" value="HATPase_c"/>
    <property type="match status" value="1"/>
</dbReference>
<evidence type="ECO:0000256" key="1">
    <source>
        <dbReference type="ARBA" id="ARBA00022679"/>
    </source>
</evidence>
<keyword evidence="4" id="KW-0472">Membrane</keyword>
<evidence type="ECO:0000259" key="5">
    <source>
        <dbReference type="PROSITE" id="PS50109"/>
    </source>
</evidence>
<dbReference type="Pfam" id="PF07730">
    <property type="entry name" value="HisKA_3"/>
    <property type="match status" value="1"/>
</dbReference>
<dbReference type="RefSeq" id="WP_165271076.1">
    <property type="nucleotide sequence ID" value="NZ_JAALLS010000026.1"/>
</dbReference>
<keyword evidence="9" id="KW-1185">Reference proteome</keyword>
<dbReference type="InterPro" id="IPR000700">
    <property type="entry name" value="PAS-assoc_C"/>
</dbReference>
<dbReference type="GO" id="GO:0046983">
    <property type="term" value="F:protein dimerization activity"/>
    <property type="evidence" value="ECO:0007669"/>
    <property type="project" value="InterPro"/>
</dbReference>
<feature type="transmembrane region" description="Helical" evidence="4">
    <location>
        <begin position="58"/>
        <end position="75"/>
    </location>
</feature>
<feature type="transmembrane region" description="Helical" evidence="4">
    <location>
        <begin position="81"/>
        <end position="103"/>
    </location>
</feature>
<dbReference type="NCBIfam" id="TIGR00229">
    <property type="entry name" value="sensory_box"/>
    <property type="match status" value="2"/>
</dbReference>
<dbReference type="InterPro" id="IPR050482">
    <property type="entry name" value="Sensor_HK_TwoCompSys"/>
</dbReference>
<sequence>MLKSIKSFESTHLLFTGIAALCFFVFVVDIQFPLGIAGGVPYALLVMATYWNKTKQPTLITGIVSTLLIIIGFFGSESSEYIIMAGANRGMAIVVVWGAVWFVNKYRESIAKIQKDEKRISALFEAATEGMLISDMKGNIVMLNEKIEELFGYSREELIGEEIEKLVPGRFEEKHPEHRHQYYENPEPRPMGQGRDLYGLKKNGEEFPVEISLNHFETAEGKFIISYIIDITQRKKAEQQMRENERRYSMLFQALTDEILVFQLDEQMQPLPFTEVNNVACEILGYEREELLQKTIYDIVNATEKEVDDRIQHILEHREVLWETEHVTSSGKAIPLEIRAKAFIYSGTNTIIVVGRDVRELRKLEKEILNISEQERRRIGQDMHDGLGQMLTGIGLIAQNLAKKLESNELPGAETAQEISDMIRKADDQAHSLARGLVPVDVEANGLGVAIQELVERIQKLYDVKINYNSNNTGSSPFVQDNDTAIHLYRITQEALNNAVKHAGASTITVGLQSSESYLQIRIQDDGEGFDEITDMTKGMGMRLMNFRAQMIGGNLEVNSKEGEGTKIICEILNESSSTAPEN</sequence>
<accession>A0A6M1TIK4</accession>
<dbReference type="PROSITE" id="PS50113">
    <property type="entry name" value="PAC"/>
    <property type="match status" value="1"/>
</dbReference>
<dbReference type="Proteomes" id="UP000479132">
    <property type="component" value="Unassembled WGS sequence"/>
</dbReference>
<feature type="domain" description="PAS" evidence="6">
    <location>
        <begin position="116"/>
        <end position="179"/>
    </location>
</feature>
<dbReference type="SUPFAM" id="SSF55785">
    <property type="entry name" value="PYP-like sensor domain (PAS domain)"/>
    <property type="match status" value="2"/>
</dbReference>
<dbReference type="InterPro" id="IPR000014">
    <property type="entry name" value="PAS"/>
</dbReference>
<dbReference type="Gene3D" id="3.30.565.10">
    <property type="entry name" value="Histidine kinase-like ATPase, C-terminal domain"/>
    <property type="match status" value="1"/>
</dbReference>
<keyword evidence="1" id="KW-0808">Transferase</keyword>
<dbReference type="PANTHER" id="PTHR24421">
    <property type="entry name" value="NITRATE/NITRITE SENSOR PROTEIN NARX-RELATED"/>
    <property type="match status" value="1"/>
</dbReference>
<dbReference type="Gene3D" id="1.20.5.1930">
    <property type="match status" value="1"/>
</dbReference>
<evidence type="ECO:0000259" key="6">
    <source>
        <dbReference type="PROSITE" id="PS50112"/>
    </source>
</evidence>
<feature type="domain" description="PAS" evidence="6">
    <location>
        <begin position="244"/>
        <end position="306"/>
    </location>
</feature>
<keyword evidence="3" id="KW-0902">Two-component regulatory system</keyword>
<dbReference type="SUPFAM" id="SSF55874">
    <property type="entry name" value="ATPase domain of HSP90 chaperone/DNA topoisomerase II/histidine kinase"/>
    <property type="match status" value="1"/>
</dbReference>
<evidence type="ECO:0000313" key="9">
    <source>
        <dbReference type="Proteomes" id="UP000479132"/>
    </source>
</evidence>
<keyword evidence="4" id="KW-0812">Transmembrane</keyword>
<dbReference type="CDD" id="cd16917">
    <property type="entry name" value="HATPase_UhpB-NarQ-NarX-like"/>
    <property type="match status" value="1"/>
</dbReference>
<dbReference type="InterPro" id="IPR036890">
    <property type="entry name" value="HATPase_C_sf"/>
</dbReference>
<feature type="domain" description="PAC" evidence="7">
    <location>
        <begin position="193"/>
        <end position="243"/>
    </location>
</feature>
<dbReference type="Gene3D" id="3.30.450.20">
    <property type="entry name" value="PAS domain"/>
    <property type="match status" value="2"/>
</dbReference>
<dbReference type="GO" id="GO:0016020">
    <property type="term" value="C:membrane"/>
    <property type="evidence" value="ECO:0007669"/>
    <property type="project" value="InterPro"/>
</dbReference>
<reference evidence="8 9" key="1">
    <citation type="submission" date="2020-02" db="EMBL/GenBank/DDBJ databases">
        <title>Aliifodinibius halophilus 2W32, complete genome.</title>
        <authorList>
            <person name="Li Y."/>
            <person name="Wu S."/>
        </authorList>
    </citation>
    <scope>NUCLEOTIDE SEQUENCE [LARGE SCALE GENOMIC DNA]</scope>
    <source>
        <strain evidence="8 9">2W32</strain>
    </source>
</reference>
<keyword evidence="4" id="KW-1133">Transmembrane helix</keyword>
<dbReference type="InterPro" id="IPR005467">
    <property type="entry name" value="His_kinase_dom"/>
</dbReference>
<dbReference type="InterPro" id="IPR035965">
    <property type="entry name" value="PAS-like_dom_sf"/>
</dbReference>
<proteinExistence type="predicted"/>
<dbReference type="PROSITE" id="PS50112">
    <property type="entry name" value="PAS"/>
    <property type="match status" value="2"/>
</dbReference>
<protein>
    <submittedName>
        <fullName evidence="8">PAS domain S-box protein</fullName>
    </submittedName>
</protein>
<dbReference type="InterPro" id="IPR011712">
    <property type="entry name" value="Sig_transdc_His_kin_sub3_dim/P"/>
</dbReference>
<keyword evidence="2" id="KW-0418">Kinase</keyword>
<evidence type="ECO:0000256" key="2">
    <source>
        <dbReference type="ARBA" id="ARBA00022777"/>
    </source>
</evidence>
<evidence type="ECO:0000256" key="4">
    <source>
        <dbReference type="SAM" id="Phobius"/>
    </source>
</evidence>
<organism evidence="8 9">
    <name type="scientific">Fodinibius halophilus</name>
    <dbReference type="NCBI Taxonomy" id="1736908"/>
    <lineage>
        <taxon>Bacteria</taxon>
        <taxon>Pseudomonadati</taxon>
        <taxon>Balneolota</taxon>
        <taxon>Balneolia</taxon>
        <taxon>Balneolales</taxon>
        <taxon>Balneolaceae</taxon>
        <taxon>Fodinibius</taxon>
    </lineage>
</organism>
<evidence type="ECO:0000259" key="7">
    <source>
        <dbReference type="PROSITE" id="PS50113"/>
    </source>
</evidence>
<dbReference type="AlphaFoldDB" id="A0A6M1TIK4"/>
<name>A0A6M1TIK4_9BACT</name>
<comment type="caution">
    <text evidence="8">The sequence shown here is derived from an EMBL/GenBank/DDBJ whole genome shotgun (WGS) entry which is preliminary data.</text>
</comment>
<dbReference type="SMART" id="SM00387">
    <property type="entry name" value="HATPase_c"/>
    <property type="match status" value="1"/>
</dbReference>